<dbReference type="CDD" id="cd11614">
    <property type="entry name" value="SAF_CpaB_FlgA_like"/>
    <property type="match status" value="1"/>
</dbReference>
<dbReference type="Pfam" id="PF13144">
    <property type="entry name" value="ChapFlgA"/>
    <property type="match status" value="1"/>
</dbReference>
<sequence length="142" mass="14982">MLRRAALACPLCVLALSAAAETVVATRTIRAQEIVAPDAVRVDPARVDGAYANPDKVVGFEARTTLYPGRPLLRGSVGPPALVDRNQMVELIFSRGGLRIATEGRALGRGGAGERIRVMNQSSRTVLFGTIRPDGSVSVASE</sequence>
<dbReference type="InterPro" id="IPR039246">
    <property type="entry name" value="Flagellar_FlgA"/>
</dbReference>
<dbReference type="PANTHER" id="PTHR36307:SF1">
    <property type="entry name" value="FLAGELLA BASAL BODY P-RING FORMATION PROTEIN FLGA"/>
    <property type="match status" value="1"/>
</dbReference>
<keyword evidence="6" id="KW-0969">Cilium</keyword>
<keyword evidence="4" id="KW-1005">Bacterial flagellum biogenesis</keyword>
<dbReference type="InterPro" id="IPR013974">
    <property type="entry name" value="SAF"/>
</dbReference>
<dbReference type="GO" id="GO:0042597">
    <property type="term" value="C:periplasmic space"/>
    <property type="evidence" value="ECO:0007669"/>
    <property type="project" value="UniProtKB-SubCell"/>
</dbReference>
<dbReference type="HOGENOM" id="CLU_131516_2_0_5"/>
<dbReference type="NCBIfam" id="TIGR03170">
    <property type="entry name" value="flgA_cterm"/>
    <property type="match status" value="1"/>
</dbReference>
<dbReference type="InterPro" id="IPR017585">
    <property type="entry name" value="SAF_FlgA"/>
</dbReference>
<feature type="chain" id="PRO_5005146786" description="Flagella basal body P-ring formation protein FlgA" evidence="4">
    <location>
        <begin position="21"/>
        <end position="142"/>
    </location>
</feature>
<dbReference type="RefSeq" id="WP_020039428.1">
    <property type="nucleotide sequence ID" value="NZ_KE557275.1"/>
</dbReference>
<organism evidence="6 7">
    <name type="scientific">Salipiger mucosus DSM 16094</name>
    <dbReference type="NCBI Taxonomy" id="1123237"/>
    <lineage>
        <taxon>Bacteria</taxon>
        <taxon>Pseudomonadati</taxon>
        <taxon>Pseudomonadota</taxon>
        <taxon>Alphaproteobacteria</taxon>
        <taxon>Rhodobacterales</taxon>
        <taxon>Roseobacteraceae</taxon>
        <taxon>Salipiger</taxon>
    </lineage>
</organism>
<dbReference type="Gene3D" id="3.90.1210.10">
    <property type="entry name" value="Antifreeze-like/N-acetylneuraminic acid synthase C-terminal domain"/>
    <property type="match status" value="1"/>
</dbReference>
<comment type="function">
    <text evidence="4">Involved in the assembly process of the P-ring formation. It may associate with FlgF on the rod constituting a structure essential for the P-ring assembly or may act as a modulator protein for the P-ring assembly.</text>
</comment>
<feature type="domain" description="SAF" evidence="5">
    <location>
        <begin position="20"/>
        <end position="78"/>
    </location>
</feature>
<dbReference type="SMART" id="SM00858">
    <property type="entry name" value="SAF"/>
    <property type="match status" value="1"/>
</dbReference>
<feature type="signal peptide" evidence="4">
    <location>
        <begin position="1"/>
        <end position="20"/>
    </location>
</feature>
<gene>
    <name evidence="6" type="ORF">Salmuc_00940</name>
</gene>
<dbReference type="Proteomes" id="UP000015347">
    <property type="component" value="Unassembled WGS sequence"/>
</dbReference>
<dbReference type="EMBL" id="APVH01000020">
    <property type="protein sequence ID" value="EPX82621.1"/>
    <property type="molecule type" value="Genomic_DNA"/>
</dbReference>
<keyword evidence="6" id="KW-0282">Flagellum</keyword>
<dbReference type="GO" id="GO:0044780">
    <property type="term" value="P:bacterial-type flagellum assembly"/>
    <property type="evidence" value="ECO:0007669"/>
    <property type="project" value="InterPro"/>
</dbReference>
<accession>S9QMG8</accession>
<dbReference type="PANTHER" id="PTHR36307">
    <property type="entry name" value="FLAGELLA BASAL BODY P-RING FORMATION PROTEIN FLGA"/>
    <property type="match status" value="1"/>
</dbReference>
<evidence type="ECO:0000313" key="6">
    <source>
        <dbReference type="EMBL" id="EPX82621.1"/>
    </source>
</evidence>
<evidence type="ECO:0000256" key="3">
    <source>
        <dbReference type="ARBA" id="ARBA00022764"/>
    </source>
</evidence>
<dbReference type="Gene3D" id="2.30.30.760">
    <property type="match status" value="1"/>
</dbReference>
<evidence type="ECO:0000256" key="2">
    <source>
        <dbReference type="ARBA" id="ARBA00022729"/>
    </source>
</evidence>
<comment type="subcellular location">
    <subcellularLocation>
        <location evidence="1 4">Periplasm</location>
    </subcellularLocation>
</comment>
<evidence type="ECO:0000256" key="1">
    <source>
        <dbReference type="ARBA" id="ARBA00004418"/>
    </source>
</evidence>
<reference evidence="7" key="1">
    <citation type="journal article" date="2014" name="Stand. Genomic Sci.">
        <title>Genome sequence of the exopolysaccharide-producing Salipiger mucosus type strain (DSM 16094(T)), a moderately halophilic member of the Roseobacter clade.</title>
        <authorList>
            <person name="Riedel T."/>
            <person name="Spring S."/>
            <person name="Fiebig A."/>
            <person name="Petersen J."/>
            <person name="Kyrpides N.C."/>
            <person name="Goker M."/>
            <person name="Klenk H.P."/>
        </authorList>
    </citation>
    <scope>NUCLEOTIDE SEQUENCE [LARGE SCALE GENOMIC DNA]</scope>
    <source>
        <strain evidence="7">DSM 16094</strain>
    </source>
</reference>
<evidence type="ECO:0000256" key="4">
    <source>
        <dbReference type="RuleBase" id="RU362063"/>
    </source>
</evidence>
<keyword evidence="7" id="KW-1185">Reference proteome</keyword>
<keyword evidence="2 4" id="KW-0732">Signal</keyword>
<name>S9QMG8_9RHOB</name>
<dbReference type="STRING" id="1123237.Salmuc_00940"/>
<proteinExistence type="inferred from homology"/>
<dbReference type="eggNOG" id="COG1261">
    <property type="taxonomic scope" value="Bacteria"/>
</dbReference>
<evidence type="ECO:0000259" key="5">
    <source>
        <dbReference type="SMART" id="SM00858"/>
    </source>
</evidence>
<keyword evidence="3 4" id="KW-0574">Periplasm</keyword>
<evidence type="ECO:0000313" key="7">
    <source>
        <dbReference type="Proteomes" id="UP000015347"/>
    </source>
</evidence>
<keyword evidence="6" id="KW-0966">Cell projection</keyword>
<protein>
    <recommendedName>
        <fullName evidence="4">Flagella basal body P-ring formation protein FlgA</fullName>
    </recommendedName>
</protein>
<dbReference type="OrthoDB" id="7619725at2"/>
<comment type="caution">
    <text evidence="6">The sequence shown here is derived from an EMBL/GenBank/DDBJ whole genome shotgun (WGS) entry which is preliminary data.</text>
</comment>
<comment type="similarity">
    <text evidence="4">Belongs to the FlgA family.</text>
</comment>
<dbReference type="AlphaFoldDB" id="S9QMG8"/>